<proteinExistence type="predicted"/>
<dbReference type="PANTHER" id="PTHR31511">
    <property type="entry name" value="PROTEIN CBG23764"/>
    <property type="match status" value="1"/>
</dbReference>
<reference evidence="1" key="1">
    <citation type="submission" date="2020-08" db="EMBL/GenBank/DDBJ databases">
        <title>Multicomponent nature underlies the extraordinary mechanical properties of spider dragline silk.</title>
        <authorList>
            <person name="Kono N."/>
            <person name="Nakamura H."/>
            <person name="Mori M."/>
            <person name="Yoshida Y."/>
            <person name="Ohtoshi R."/>
            <person name="Malay A.D."/>
            <person name="Moran D.A.P."/>
            <person name="Tomita M."/>
            <person name="Numata K."/>
            <person name="Arakawa K."/>
        </authorList>
    </citation>
    <scope>NUCLEOTIDE SEQUENCE</scope>
</reference>
<dbReference type="AlphaFoldDB" id="A0A8X6UK03"/>
<organism evidence="1 2">
    <name type="scientific">Nephila pilipes</name>
    <name type="common">Giant wood spider</name>
    <name type="synonym">Nephila maculata</name>
    <dbReference type="NCBI Taxonomy" id="299642"/>
    <lineage>
        <taxon>Eukaryota</taxon>
        <taxon>Metazoa</taxon>
        <taxon>Ecdysozoa</taxon>
        <taxon>Arthropoda</taxon>
        <taxon>Chelicerata</taxon>
        <taxon>Arachnida</taxon>
        <taxon>Araneae</taxon>
        <taxon>Araneomorphae</taxon>
        <taxon>Entelegynae</taxon>
        <taxon>Araneoidea</taxon>
        <taxon>Nephilidae</taxon>
        <taxon>Nephila</taxon>
    </lineage>
</organism>
<dbReference type="PANTHER" id="PTHR31511:SF12">
    <property type="entry name" value="RHO TERMINATION FACTOR N-TERMINAL DOMAIN-CONTAINING PROTEIN"/>
    <property type="match status" value="1"/>
</dbReference>
<dbReference type="OrthoDB" id="6432376at2759"/>
<comment type="caution">
    <text evidence="1">The sequence shown here is derived from an EMBL/GenBank/DDBJ whole genome shotgun (WGS) entry which is preliminary data.</text>
</comment>
<dbReference type="Proteomes" id="UP000887013">
    <property type="component" value="Unassembled WGS sequence"/>
</dbReference>
<evidence type="ECO:0000313" key="2">
    <source>
        <dbReference type="Proteomes" id="UP000887013"/>
    </source>
</evidence>
<keyword evidence="2" id="KW-1185">Reference proteome</keyword>
<gene>
    <name evidence="1" type="primary">AVEN_259720_1</name>
    <name evidence="1" type="ORF">NPIL_229601</name>
</gene>
<evidence type="ECO:0000313" key="1">
    <source>
        <dbReference type="EMBL" id="GFU42185.1"/>
    </source>
</evidence>
<accession>A0A8X6UK03</accession>
<dbReference type="EMBL" id="BMAW01132123">
    <property type="protein sequence ID" value="GFU42185.1"/>
    <property type="molecule type" value="Genomic_DNA"/>
</dbReference>
<protein>
    <submittedName>
        <fullName evidence="1">C2H2-type domain-containing protein</fullName>
    </submittedName>
</protein>
<name>A0A8X6UK03_NEPPI</name>
<sequence>MILHVLKNTVKSKTQTHIAKNINIIPVNIEKFSMFTLDHLKFLDSYQFLDALVNNLISNHNFKIIDAFFVGEDNRYLLKRKGVFPYSFLDNLSKLSVTTFSSKAQFFNVLTQTHISDEDYSHAQMVYNTFGCTTMEDYLKLYQYTDVFLLAEVFANFRKLSLTNYELDPIHHESLSELIFHAGLKHCTVELKLLSHVNDHLFFESHKR</sequence>